<sequence length="119" mass="13452">MSSPNSVTLAEAGIWYLRDRAFLGKSNIAKIISNWNHGSVTYIKEFARILGPMEVINYNGSPKVFQECVRDVLMIKDLCSKDDNFACLTANWRDITSAVEWDTNIGVIHQYVQIPTLVN</sequence>
<reference evidence="1 2" key="1">
    <citation type="submission" date="2024-05" db="EMBL/GenBank/DDBJ databases">
        <title>The nuclear and mitochondrial genome assemblies of Tetragonisca angustula (Apidae: Meliponini), a tiny yet remarkable pollinator in the Neotropics.</title>
        <authorList>
            <person name="Ferrari R."/>
            <person name="Ricardo P.C."/>
            <person name="Dias F.C."/>
            <person name="Araujo N.S."/>
            <person name="Soares D.O."/>
            <person name="Zhou Q.-S."/>
            <person name="Zhu C.-D."/>
            <person name="Coutinho L."/>
            <person name="Airas M.C."/>
            <person name="Batista T.M."/>
        </authorList>
    </citation>
    <scope>NUCLEOTIDE SEQUENCE [LARGE SCALE GENOMIC DNA]</scope>
    <source>
        <strain evidence="1">ASF017062</strain>
        <tissue evidence="1">Abdomen</tissue>
    </source>
</reference>
<gene>
    <name evidence="1" type="ORF">QLX08_010193</name>
</gene>
<proteinExistence type="predicted"/>
<evidence type="ECO:0000313" key="1">
    <source>
        <dbReference type="EMBL" id="KAK9295492.1"/>
    </source>
</evidence>
<name>A0AAW0ZD42_9HYME</name>
<keyword evidence="2" id="KW-1185">Reference proteome</keyword>
<evidence type="ECO:0000313" key="2">
    <source>
        <dbReference type="Proteomes" id="UP001432146"/>
    </source>
</evidence>
<dbReference type="AlphaFoldDB" id="A0AAW0ZD42"/>
<dbReference type="Proteomes" id="UP001432146">
    <property type="component" value="Unassembled WGS sequence"/>
</dbReference>
<comment type="caution">
    <text evidence="1">The sequence shown here is derived from an EMBL/GenBank/DDBJ whole genome shotgun (WGS) entry which is preliminary data.</text>
</comment>
<dbReference type="EMBL" id="JAWNGG020000257">
    <property type="protein sequence ID" value="KAK9295492.1"/>
    <property type="molecule type" value="Genomic_DNA"/>
</dbReference>
<organism evidence="1 2">
    <name type="scientific">Tetragonisca angustula</name>
    <dbReference type="NCBI Taxonomy" id="166442"/>
    <lineage>
        <taxon>Eukaryota</taxon>
        <taxon>Metazoa</taxon>
        <taxon>Ecdysozoa</taxon>
        <taxon>Arthropoda</taxon>
        <taxon>Hexapoda</taxon>
        <taxon>Insecta</taxon>
        <taxon>Pterygota</taxon>
        <taxon>Neoptera</taxon>
        <taxon>Endopterygota</taxon>
        <taxon>Hymenoptera</taxon>
        <taxon>Apocrita</taxon>
        <taxon>Aculeata</taxon>
        <taxon>Apoidea</taxon>
        <taxon>Anthophila</taxon>
        <taxon>Apidae</taxon>
        <taxon>Tetragonisca</taxon>
    </lineage>
</organism>
<protein>
    <submittedName>
        <fullName evidence="1">Uncharacterized protein</fullName>
    </submittedName>
</protein>
<accession>A0AAW0ZD42</accession>